<dbReference type="EMBL" id="LN885086">
    <property type="protein sequence ID" value="CUQ65085.1"/>
    <property type="molecule type" value="Genomic_DNA"/>
</dbReference>
<dbReference type="AlphaFoldDB" id="A0A0S4KP15"/>
<keyword evidence="5" id="KW-1185">Reference proteome</keyword>
<evidence type="ECO:0000256" key="1">
    <source>
        <dbReference type="SAM" id="Coils"/>
    </source>
</evidence>
<name>A0A0S4KP15_9BACT</name>
<feature type="region of interest" description="Disordered" evidence="2">
    <location>
        <begin position="217"/>
        <end position="241"/>
    </location>
</feature>
<feature type="coiled-coil region" evidence="1">
    <location>
        <begin position="21"/>
        <end position="69"/>
    </location>
</feature>
<organism evidence="4 5">
    <name type="scientific">Candidatus Nitrospira inopinata</name>
    <dbReference type="NCBI Taxonomy" id="1715989"/>
    <lineage>
        <taxon>Bacteria</taxon>
        <taxon>Pseudomonadati</taxon>
        <taxon>Nitrospirota</taxon>
        <taxon>Nitrospiria</taxon>
        <taxon>Nitrospirales</taxon>
        <taxon>Nitrospiraceae</taxon>
        <taxon>Nitrospira</taxon>
    </lineage>
</organism>
<gene>
    <name evidence="4" type="ORF">NITINOP_0109</name>
</gene>
<evidence type="ECO:0000256" key="2">
    <source>
        <dbReference type="SAM" id="MobiDB-lite"/>
    </source>
</evidence>
<sequence length="241" mass="27541">MEIKEAHRKIPERLQAAEAPLREALKQMKEAQSAVEAAVKERRAHERDLEAHEAQMERMKAHAANLKTNKEYQAHLFELDLANKKRGEFEEKILMCMERIDQLQRTVIETQAKVRELEAAFAQEQKNLSEQERALADELAQVEILQRDAAARVEKSLLQRYNEVKASRKDQPLAAVRGGLCLGCRLQIPPQLIAQVKRSEDLHVCPYCRRILYWEGEPSAESPPSPTSESKSADFEASESM</sequence>
<dbReference type="STRING" id="1715989.NITINOP_0109"/>
<accession>A0A0S4KP15</accession>
<dbReference type="KEGG" id="nio:NITINOP_0109"/>
<dbReference type="Gene3D" id="1.10.287.1490">
    <property type="match status" value="1"/>
</dbReference>
<dbReference type="InterPro" id="IPR003743">
    <property type="entry name" value="Zf-RING_7"/>
</dbReference>
<proteinExistence type="predicted"/>
<evidence type="ECO:0000313" key="5">
    <source>
        <dbReference type="Proteomes" id="UP000066284"/>
    </source>
</evidence>
<dbReference type="Proteomes" id="UP000066284">
    <property type="component" value="Chromosome 1"/>
</dbReference>
<dbReference type="Pfam" id="PF02591">
    <property type="entry name" value="Zn_ribbon_9"/>
    <property type="match status" value="1"/>
</dbReference>
<reference evidence="5" key="1">
    <citation type="submission" date="2015-09" db="EMBL/GenBank/DDBJ databases">
        <authorList>
            <person name="Daims H."/>
        </authorList>
    </citation>
    <scope>NUCLEOTIDE SEQUENCE [LARGE SCALE GENOMIC DNA]</scope>
</reference>
<evidence type="ECO:0000313" key="4">
    <source>
        <dbReference type="EMBL" id="CUQ65085.1"/>
    </source>
</evidence>
<keyword evidence="1" id="KW-0175">Coiled coil</keyword>
<protein>
    <recommendedName>
        <fullName evidence="3">C4-type zinc ribbon domain-containing protein</fullName>
    </recommendedName>
</protein>
<evidence type="ECO:0000259" key="3">
    <source>
        <dbReference type="Pfam" id="PF02591"/>
    </source>
</evidence>
<feature type="domain" description="C4-type zinc ribbon" evidence="3">
    <location>
        <begin position="181"/>
        <end position="212"/>
    </location>
</feature>
<feature type="coiled-coil region" evidence="1">
    <location>
        <begin position="100"/>
        <end position="148"/>
    </location>
</feature>